<dbReference type="FunFam" id="3.40.50.11210:FF:000007">
    <property type="entry name" value="Tuberous sclerosis 2"/>
    <property type="match status" value="1"/>
</dbReference>
<evidence type="ECO:0000256" key="1">
    <source>
        <dbReference type="ARBA" id="ARBA00022468"/>
    </source>
</evidence>
<accession>A0A8S1DER7</accession>
<comment type="caution">
    <text evidence="4">The sequence shown here is derived from an EMBL/GenBank/DDBJ whole genome shotgun (WGS) entry which is preliminary data.</text>
</comment>
<organism evidence="4 5">
    <name type="scientific">Cloeon dipterum</name>
    <dbReference type="NCBI Taxonomy" id="197152"/>
    <lineage>
        <taxon>Eukaryota</taxon>
        <taxon>Metazoa</taxon>
        <taxon>Ecdysozoa</taxon>
        <taxon>Arthropoda</taxon>
        <taxon>Hexapoda</taxon>
        <taxon>Insecta</taxon>
        <taxon>Pterygota</taxon>
        <taxon>Palaeoptera</taxon>
        <taxon>Ephemeroptera</taxon>
        <taxon>Pisciforma</taxon>
        <taxon>Baetidae</taxon>
        <taxon>Cloeon</taxon>
    </lineage>
</organism>
<dbReference type="InterPro" id="IPR024584">
    <property type="entry name" value="Tuberin_N"/>
</dbReference>
<dbReference type="SUPFAM" id="SSF111347">
    <property type="entry name" value="Rap/Ran-GAP"/>
    <property type="match status" value="1"/>
</dbReference>
<dbReference type="OrthoDB" id="5797019at2759"/>
<dbReference type="GO" id="GO:0051726">
    <property type="term" value="P:regulation of cell cycle"/>
    <property type="evidence" value="ECO:0007669"/>
    <property type="project" value="TreeGrafter"/>
</dbReference>
<feature type="domain" description="Rap-GAP" evidence="3">
    <location>
        <begin position="1537"/>
        <end position="1764"/>
    </location>
</feature>
<dbReference type="SUPFAM" id="SSF48371">
    <property type="entry name" value="ARM repeat"/>
    <property type="match status" value="1"/>
</dbReference>
<dbReference type="GO" id="GO:0030178">
    <property type="term" value="P:negative regulation of Wnt signaling pathway"/>
    <property type="evidence" value="ECO:0007669"/>
    <property type="project" value="TreeGrafter"/>
</dbReference>
<dbReference type="GO" id="GO:0046627">
    <property type="term" value="P:negative regulation of insulin receptor signaling pathway"/>
    <property type="evidence" value="ECO:0007669"/>
    <property type="project" value="TreeGrafter"/>
</dbReference>
<dbReference type="Pfam" id="PF02145">
    <property type="entry name" value="Rap_GAP"/>
    <property type="match status" value="1"/>
</dbReference>
<gene>
    <name evidence="4" type="ORF">CLODIP_2_CD13888</name>
</gene>
<protein>
    <recommendedName>
        <fullName evidence="3">Rap-GAP domain-containing protein</fullName>
    </recommendedName>
</protein>
<sequence>MSSKDKDKTLQDKLKQFFRLNKGNAGNVVERSDFSLTPEIEVAIGPHSMNVNERVKNLKDISNVVLQKNLEEHAVEKLWSLVQDLLREDVSKEHRHIVFQFLCNLAQGQADKLGIIRGQFFRLIQTHPLREDVGPRLDLLRALTDNGKDVLYMETEVAPFLLSWIAEVYHANKTNDLLSLLVNVVKYNAGFVEDEIISGLIQNACFLCSWSQHEEVVFSSLALLDVIVCYSQISPNMLETFVFTLCNLVNNKIYSQSCWKIMKKVLGTHVGHSALFQMISLLKDRKFSNNSMMLRGAIFYVSMGMWGGQKVASLNTTACTVLPAYMEAIKHGHVIVTYEVLICLHKLIAHSPSDLSDPAWNNVLGILEIAMILVQRMNPPISHVINVAHDLLTDIEALHERGDFRGDVARFYNIIASCAATRPEISILHLITYLAADFTPTKHKWLTKLNDFIERYFWQETRSNIRVKVLDVISSVVHANRALYEEELLERVLNQLDPAVAKDPDLVVRNASVQLLVELCLECENKRCLELLDLIDKFLQRPFELYEATSAVIVNEADVLDVKSAALGMIKIFHSKAYQLPSTHAIRAYKALVTHLENHYKKPAVFESCHAIRFLIFKCFLQIRADSLYHLGMPDPLILDYDTPCSAKRVTRFSPYLAVDHRLGEKPSASVAAGSASGSAFPAPTVTYLSLTHACSAVIICLKSEKDWRVLTLILSELPQVMQNKSLILSKHGNDVEYLASALYTMVTELTMGDKLKTLPLKMSRSDVQSLVLLSMASLVSYPLDSSMQQKIVKCLQLGLTTTVKCAIDCMSALTLCTLDMQETMYKLLPEVLLKLSKISTTVHMAIPMLEFLSTLTRLPKVFASFVYDQYLSVFAIALPYTNPFKFSHFVVSLAHHVIAVWFFKSRMPFRSKLVGYIIKGLKNNLTGETIGIRPDMVNEDSSNRRRSSSLTEQGSRHHKEQLRQRMEMKPAIDETMMLFHTELTETCIDMMSKYTFSRCSALPKRPLTTQWLFNDGQSMTWLLGHKLITVTTSNCSQKAIKSGLCDKCLHSCRLDKTSGQSTAMSAPQTQPPTAATSPMAEKAPSPPLDTDLTPSRRRHKSAIQGSVSRDSVGMFGPRTKDDLHMNSRALDAENSRNEGFLVMPVEKSVDSDRGMCTCWCQSWAEINIGGPTGHVAWTMRLQNLPYFDASVPTVEFPLADVSTFFSSELESREGSKSRISSPEIQNEPIFSDSIPASPVGQNQHTETAEKKPQSILPSPSQEVAPIRPTSEAVPVPGAEPEDSDEAHDEEEGLEGDSRRRNRVKRSNSSPEMSSRLRSPLSLHPPALHAANSLSGDDLDKNAPLSPTGDEKKLMPKPPPTRVSCEAIPEEMGGTTPPSTYPAEPVLKVVQAAQVIEAKPIEQALPPQPQIMPQPTPQPVVKPALAPMKSAPMVPEKRTEKSPPQEARPDPSTLPPLSFRDRGHTISVMSPVKRPDPNLLRRNAAGGSTPRGADPVMNSAAMKPSFVFLQLYQTVGWGSQGEKPVLVSKDDVVNRTVKTLSYIPPYETHKLGVLYVGPNQANNETEILRNTCGSVRYTEFLSGLGTLIKLKAVDSQTTFLGGLDQSGNDGKFAYIWHDAMTQVIFHVATLMPTKETDPSCNNKKLHIGNDFVTIVFNESGQDYNVHCITGQFNFACVVVTPMGHGTNQVTMKIKEDLTEHLGASQVTRIISDQSLPTLVRQLALHANLASLIVRNMSKSVLYASNWLERLRNIKRIRARVLEKAEEKKKAADMQNKDQDDFTEFAVYSDQPDAKNQSIKL</sequence>
<dbReference type="EMBL" id="CADEPI010000222">
    <property type="protein sequence ID" value="CAB3381001.1"/>
    <property type="molecule type" value="Genomic_DNA"/>
</dbReference>
<keyword evidence="5" id="KW-1185">Reference proteome</keyword>
<feature type="compositionally biased region" description="Basic and acidic residues" evidence="2">
    <location>
        <begin position="1435"/>
        <end position="1449"/>
    </location>
</feature>
<dbReference type="GO" id="GO:0032007">
    <property type="term" value="P:negative regulation of TOR signaling"/>
    <property type="evidence" value="ECO:0007669"/>
    <property type="project" value="InterPro"/>
</dbReference>
<evidence type="ECO:0000256" key="2">
    <source>
        <dbReference type="SAM" id="MobiDB-lite"/>
    </source>
</evidence>
<dbReference type="InterPro" id="IPR000331">
    <property type="entry name" value="Rap/Ran_GAP_dom"/>
</dbReference>
<dbReference type="GO" id="GO:0051056">
    <property type="term" value="P:regulation of small GTPase mediated signal transduction"/>
    <property type="evidence" value="ECO:0007669"/>
    <property type="project" value="InterPro"/>
</dbReference>
<keyword evidence="1" id="KW-0343">GTPase activation</keyword>
<dbReference type="PRINTS" id="PR01431">
    <property type="entry name" value="TUBERIN"/>
</dbReference>
<name>A0A8S1DER7_9INSE</name>
<dbReference type="PANTHER" id="PTHR10063">
    <property type="entry name" value="TUBERIN"/>
    <property type="match status" value="1"/>
</dbReference>
<reference evidence="4 5" key="1">
    <citation type="submission" date="2020-04" db="EMBL/GenBank/DDBJ databases">
        <authorList>
            <person name="Alioto T."/>
            <person name="Alioto T."/>
            <person name="Gomez Garrido J."/>
        </authorList>
    </citation>
    <scope>NUCLEOTIDE SEQUENCE [LARGE SCALE GENOMIC DNA]</scope>
</reference>
<feature type="compositionally biased region" description="Low complexity" evidence="2">
    <location>
        <begin position="1063"/>
        <end position="1081"/>
    </location>
</feature>
<proteinExistence type="predicted"/>
<feature type="compositionally biased region" description="Acidic residues" evidence="2">
    <location>
        <begin position="1280"/>
        <end position="1295"/>
    </location>
</feature>
<dbReference type="InterPro" id="IPR035974">
    <property type="entry name" value="Rap/Ran-GAP_sf"/>
</dbReference>
<dbReference type="Gene3D" id="3.40.50.11210">
    <property type="entry name" value="Rap/Ran-GAP"/>
    <property type="match status" value="1"/>
</dbReference>
<dbReference type="Pfam" id="PF11864">
    <property type="entry name" value="DUF3384"/>
    <property type="match status" value="1"/>
</dbReference>
<evidence type="ECO:0000313" key="5">
    <source>
        <dbReference type="Proteomes" id="UP000494165"/>
    </source>
</evidence>
<evidence type="ECO:0000313" key="4">
    <source>
        <dbReference type="EMBL" id="CAB3381001.1"/>
    </source>
</evidence>
<dbReference type="GO" id="GO:0005096">
    <property type="term" value="F:GTPase activator activity"/>
    <property type="evidence" value="ECO:0007669"/>
    <property type="project" value="UniProtKB-KW"/>
</dbReference>
<feature type="compositionally biased region" description="Low complexity" evidence="2">
    <location>
        <begin position="1307"/>
        <end position="1328"/>
    </location>
</feature>
<dbReference type="InterPro" id="IPR016024">
    <property type="entry name" value="ARM-type_fold"/>
</dbReference>
<dbReference type="InterPro" id="IPR018515">
    <property type="entry name" value="Tuberin-type_domain"/>
</dbReference>
<feature type="region of interest" description="Disordered" evidence="2">
    <location>
        <begin position="935"/>
        <end position="965"/>
    </location>
</feature>
<dbReference type="PROSITE" id="PS50085">
    <property type="entry name" value="RAPGAP"/>
    <property type="match status" value="1"/>
</dbReference>
<dbReference type="InterPro" id="IPR003913">
    <property type="entry name" value="Tuberin"/>
</dbReference>
<dbReference type="GO" id="GO:0005634">
    <property type="term" value="C:nucleus"/>
    <property type="evidence" value="ECO:0007669"/>
    <property type="project" value="InterPro"/>
</dbReference>
<feature type="region of interest" description="Disordered" evidence="2">
    <location>
        <begin position="1208"/>
        <end position="1381"/>
    </location>
</feature>
<feature type="region of interest" description="Disordered" evidence="2">
    <location>
        <begin position="1428"/>
        <end position="1497"/>
    </location>
</feature>
<dbReference type="GO" id="GO:0033596">
    <property type="term" value="C:TSC1-TSC2 complex"/>
    <property type="evidence" value="ECO:0007669"/>
    <property type="project" value="InterPro"/>
</dbReference>
<dbReference type="Proteomes" id="UP000494165">
    <property type="component" value="Unassembled WGS sequence"/>
</dbReference>
<evidence type="ECO:0000259" key="3">
    <source>
        <dbReference type="PROSITE" id="PS50085"/>
    </source>
</evidence>
<dbReference type="GO" id="GO:0051898">
    <property type="term" value="P:negative regulation of phosphatidylinositol 3-kinase/protein kinase B signal transduction"/>
    <property type="evidence" value="ECO:0007669"/>
    <property type="project" value="TreeGrafter"/>
</dbReference>
<dbReference type="InterPro" id="IPR027107">
    <property type="entry name" value="Tuberin/Ral-act_asu"/>
</dbReference>
<feature type="region of interest" description="Disordered" evidence="2">
    <location>
        <begin position="1060"/>
        <end position="1124"/>
    </location>
</feature>
<dbReference type="PANTHER" id="PTHR10063:SF0">
    <property type="entry name" value="TUBERIN"/>
    <property type="match status" value="1"/>
</dbReference>
<dbReference type="Pfam" id="PF03542">
    <property type="entry name" value="Tuberin"/>
    <property type="match status" value="1"/>
</dbReference>